<dbReference type="GO" id="GO:0016020">
    <property type="term" value="C:membrane"/>
    <property type="evidence" value="ECO:0007669"/>
    <property type="project" value="UniProtKB-SubCell"/>
</dbReference>
<dbReference type="FunFam" id="1.20.1250.20:FF:000134">
    <property type="entry name" value="MFS sugar transporter protein"/>
    <property type="match status" value="1"/>
</dbReference>
<evidence type="ECO:0000259" key="8">
    <source>
        <dbReference type="PROSITE" id="PS50850"/>
    </source>
</evidence>
<dbReference type="Pfam" id="PF00083">
    <property type="entry name" value="Sugar_tr"/>
    <property type="match status" value="1"/>
</dbReference>
<proteinExistence type="inferred from homology"/>
<keyword evidence="9" id="KW-0762">Sugar transport</keyword>
<protein>
    <submittedName>
        <fullName evidence="9">MFS sugar transporter</fullName>
    </submittedName>
</protein>
<dbReference type="AlphaFoldDB" id="A0A7C8MGC4"/>
<accession>A0A7C8MGC4</accession>
<dbReference type="PANTHER" id="PTHR48022">
    <property type="entry name" value="PLASTIDIC GLUCOSE TRANSPORTER 4"/>
    <property type="match status" value="1"/>
</dbReference>
<organism evidence="9 10">
    <name type="scientific">Massariosphaeria phaeospora</name>
    <dbReference type="NCBI Taxonomy" id="100035"/>
    <lineage>
        <taxon>Eukaryota</taxon>
        <taxon>Fungi</taxon>
        <taxon>Dikarya</taxon>
        <taxon>Ascomycota</taxon>
        <taxon>Pezizomycotina</taxon>
        <taxon>Dothideomycetes</taxon>
        <taxon>Pleosporomycetidae</taxon>
        <taxon>Pleosporales</taxon>
        <taxon>Pleosporales incertae sedis</taxon>
        <taxon>Massariosphaeria</taxon>
    </lineage>
</organism>
<dbReference type="InterPro" id="IPR003663">
    <property type="entry name" value="Sugar/inositol_transpt"/>
</dbReference>
<feature type="domain" description="Major facilitator superfamily (MFS) profile" evidence="8">
    <location>
        <begin position="17"/>
        <end position="473"/>
    </location>
</feature>
<evidence type="ECO:0000256" key="7">
    <source>
        <dbReference type="SAM" id="Phobius"/>
    </source>
</evidence>
<feature type="transmembrane region" description="Helical" evidence="7">
    <location>
        <begin position="450"/>
        <end position="469"/>
    </location>
</feature>
<keyword evidence="6 7" id="KW-0472">Membrane</keyword>
<evidence type="ECO:0000256" key="2">
    <source>
        <dbReference type="ARBA" id="ARBA00010992"/>
    </source>
</evidence>
<name>A0A7C8MGC4_9PLEO</name>
<evidence type="ECO:0000256" key="3">
    <source>
        <dbReference type="ARBA" id="ARBA00022448"/>
    </source>
</evidence>
<comment type="caution">
    <text evidence="9">The sequence shown here is derived from an EMBL/GenBank/DDBJ whole genome shotgun (WGS) entry which is preliminary data.</text>
</comment>
<evidence type="ECO:0000256" key="6">
    <source>
        <dbReference type="ARBA" id="ARBA00023136"/>
    </source>
</evidence>
<dbReference type="SUPFAM" id="SSF103473">
    <property type="entry name" value="MFS general substrate transporter"/>
    <property type="match status" value="1"/>
</dbReference>
<gene>
    <name evidence="9" type="ORF">BDV95DRAFT_606213</name>
</gene>
<reference evidence="9 10" key="1">
    <citation type="submission" date="2020-01" db="EMBL/GenBank/DDBJ databases">
        <authorList>
            <consortium name="DOE Joint Genome Institute"/>
            <person name="Haridas S."/>
            <person name="Albert R."/>
            <person name="Binder M."/>
            <person name="Bloem J."/>
            <person name="Labutti K."/>
            <person name="Salamov A."/>
            <person name="Andreopoulos B."/>
            <person name="Baker S.E."/>
            <person name="Barry K."/>
            <person name="Bills G."/>
            <person name="Bluhm B.H."/>
            <person name="Cannon C."/>
            <person name="Castanera R."/>
            <person name="Culley D.E."/>
            <person name="Daum C."/>
            <person name="Ezra D."/>
            <person name="Gonzalez J.B."/>
            <person name="Henrissat B."/>
            <person name="Kuo A."/>
            <person name="Liang C."/>
            <person name="Lipzen A."/>
            <person name="Lutzoni F."/>
            <person name="Magnuson J."/>
            <person name="Mondo S."/>
            <person name="Nolan M."/>
            <person name="Ohm R."/>
            <person name="Pangilinan J."/>
            <person name="Park H.-J.H."/>
            <person name="Ramirez L."/>
            <person name="Alfaro M."/>
            <person name="Sun H."/>
            <person name="Tritt A."/>
            <person name="Yoshinaga Y."/>
            <person name="Zwiers L.-H.L."/>
            <person name="Turgeon B.G."/>
            <person name="Goodwin S.B."/>
            <person name="Spatafora J.W."/>
            <person name="Crous P.W."/>
            <person name="Grigoriev I.V."/>
        </authorList>
    </citation>
    <scope>NUCLEOTIDE SEQUENCE [LARGE SCALE GENOMIC DNA]</scope>
    <source>
        <strain evidence="9 10">CBS 611.86</strain>
    </source>
</reference>
<feature type="transmembrane region" description="Helical" evidence="7">
    <location>
        <begin position="12"/>
        <end position="30"/>
    </location>
</feature>
<evidence type="ECO:0000256" key="1">
    <source>
        <dbReference type="ARBA" id="ARBA00004141"/>
    </source>
</evidence>
<dbReference type="EMBL" id="JAADJZ010000009">
    <property type="protein sequence ID" value="KAF2872622.1"/>
    <property type="molecule type" value="Genomic_DNA"/>
</dbReference>
<feature type="transmembrane region" description="Helical" evidence="7">
    <location>
        <begin position="154"/>
        <end position="174"/>
    </location>
</feature>
<evidence type="ECO:0000256" key="4">
    <source>
        <dbReference type="ARBA" id="ARBA00022692"/>
    </source>
</evidence>
<dbReference type="InterPro" id="IPR050360">
    <property type="entry name" value="MFS_Sugar_Transporters"/>
</dbReference>
<dbReference type="Proteomes" id="UP000481861">
    <property type="component" value="Unassembled WGS sequence"/>
</dbReference>
<sequence length="525" mass="57859">MSAIQSGAQTSRYNRLVTVFVALGSFTYGYQASIIGSTIGQPGWYEFFDLPQQGQPGYEGKTTHNIATANGLFSAGGAVGSLFMMWSAEHFGRVKNIQLGAFLAILGGALQGGAANLEMFQAGRFLSGTGIGVLVTMCPMYLSEMSSPFVRGWLVGHHPIFLVFGYMFSSWIGYGCYFATATNPTFAWRFPLCFQVLCPLILLAGSSWLPESPRWLISKGHTEVAFEVIKKLRMSPTDPNDIVAKEEFYQTKEQLKLDATKLAATGHSIWVAAWKKKSYRKRLIIGFMTQWGAEFAGPLIINNYAVILYTNLGQTGHMPLLLSALWLTTAGLIYNPLGAWLHDKINSRRGMYMFGIAGCLLTTSLLAAMTASFSGTTNKAGNAMGIFFIFLYLAFQGTFCDTTMYIYVSEIFPTELRPIGMGISLFGQFAASLILLQTAPIGFAQVGWKYYLVIIVWCIVYLPMIYFFWPETARLSLEEVGKNFGDEVAVHVNDASEEEKQKLDKVLEDADVVHSGSVSQEGKVA</sequence>
<dbReference type="InterPro" id="IPR020846">
    <property type="entry name" value="MFS_dom"/>
</dbReference>
<comment type="subcellular location">
    <subcellularLocation>
        <location evidence="1">Membrane</location>
        <topology evidence="1">Multi-pass membrane protein</topology>
    </subcellularLocation>
</comment>
<feature type="transmembrane region" description="Helical" evidence="7">
    <location>
        <begin position="283"/>
        <end position="301"/>
    </location>
</feature>
<feature type="transmembrane region" description="Helical" evidence="7">
    <location>
        <begin position="352"/>
        <end position="373"/>
    </location>
</feature>
<comment type="similarity">
    <text evidence="2">Belongs to the major facilitator superfamily. Sugar transporter (TC 2.A.1.1) family.</text>
</comment>
<keyword evidence="5 7" id="KW-1133">Transmembrane helix</keyword>
<evidence type="ECO:0000313" key="10">
    <source>
        <dbReference type="Proteomes" id="UP000481861"/>
    </source>
</evidence>
<dbReference type="InterPro" id="IPR005828">
    <property type="entry name" value="MFS_sugar_transport-like"/>
</dbReference>
<feature type="transmembrane region" description="Helical" evidence="7">
    <location>
        <begin position="321"/>
        <end position="340"/>
    </location>
</feature>
<feature type="transmembrane region" description="Helical" evidence="7">
    <location>
        <begin position="186"/>
        <end position="209"/>
    </location>
</feature>
<feature type="transmembrane region" description="Helical" evidence="7">
    <location>
        <begin position="385"/>
        <end position="407"/>
    </location>
</feature>
<dbReference type="PROSITE" id="PS50850">
    <property type="entry name" value="MFS"/>
    <property type="match status" value="1"/>
</dbReference>
<dbReference type="Gene3D" id="1.20.1250.20">
    <property type="entry name" value="MFS general substrate transporter like domains"/>
    <property type="match status" value="1"/>
</dbReference>
<keyword evidence="10" id="KW-1185">Reference proteome</keyword>
<dbReference type="PRINTS" id="PR00171">
    <property type="entry name" value="SUGRTRNSPORT"/>
</dbReference>
<feature type="transmembrane region" description="Helical" evidence="7">
    <location>
        <begin position="419"/>
        <end position="444"/>
    </location>
</feature>
<keyword evidence="3" id="KW-0813">Transport</keyword>
<dbReference type="InterPro" id="IPR036259">
    <property type="entry name" value="MFS_trans_sf"/>
</dbReference>
<keyword evidence="4 7" id="KW-0812">Transmembrane</keyword>
<dbReference type="OrthoDB" id="6612291at2759"/>
<feature type="transmembrane region" description="Helical" evidence="7">
    <location>
        <begin position="66"/>
        <end position="87"/>
    </location>
</feature>
<dbReference type="GO" id="GO:0005351">
    <property type="term" value="F:carbohydrate:proton symporter activity"/>
    <property type="evidence" value="ECO:0007669"/>
    <property type="project" value="TreeGrafter"/>
</dbReference>
<dbReference type="PANTHER" id="PTHR48022:SF38">
    <property type="entry name" value="MAJOR FACILITATOR SUPERFAMILY (MFS) PROFILE DOMAIN-CONTAINING PROTEIN-RELATED"/>
    <property type="match status" value="1"/>
</dbReference>
<feature type="transmembrane region" description="Helical" evidence="7">
    <location>
        <begin position="123"/>
        <end position="142"/>
    </location>
</feature>
<evidence type="ECO:0000313" key="9">
    <source>
        <dbReference type="EMBL" id="KAF2872622.1"/>
    </source>
</evidence>
<evidence type="ECO:0000256" key="5">
    <source>
        <dbReference type="ARBA" id="ARBA00022989"/>
    </source>
</evidence>